<evidence type="ECO:0000256" key="1">
    <source>
        <dbReference type="ARBA" id="ARBA00004370"/>
    </source>
</evidence>
<reference evidence="7" key="1">
    <citation type="submission" date="2024-04" db="EMBL/GenBank/DDBJ databases">
        <title>Phylogenomic analyses of a clade within the roseobacter group suggest taxonomic reassignments of species of the genera Aestuariivita, Citreicella, Loktanella, Nautella, Pelagibaca, Ruegeria, Thalassobius, Thiobacimonas and Tropicibacter, and the proposal o.</title>
        <authorList>
            <person name="Jeon C.O."/>
        </authorList>
    </citation>
    <scope>NUCLEOTIDE SEQUENCE [LARGE SCALE GENOMIC DNA]</scope>
    <source>
        <strain evidence="7">BS5-3</strain>
    </source>
</reference>
<feature type="transmembrane region" description="Helical" evidence="5">
    <location>
        <begin position="114"/>
        <end position="135"/>
    </location>
</feature>
<evidence type="ECO:0000313" key="7">
    <source>
        <dbReference type="Proteomes" id="UP001440612"/>
    </source>
</evidence>
<dbReference type="PANTHER" id="PTHR35814:SF1">
    <property type="entry name" value="GLUTATHIONE S-TRANSFERASE-RELATED"/>
    <property type="match status" value="1"/>
</dbReference>
<gene>
    <name evidence="6" type="ORF">AABB29_10610</name>
</gene>
<dbReference type="InterPro" id="IPR023352">
    <property type="entry name" value="MAPEG-like_dom_sf"/>
</dbReference>
<feature type="transmembrane region" description="Helical" evidence="5">
    <location>
        <begin position="6"/>
        <end position="26"/>
    </location>
</feature>
<dbReference type="InterPro" id="IPR001129">
    <property type="entry name" value="Membr-assoc_MAPEG"/>
</dbReference>
<dbReference type="Pfam" id="PF01124">
    <property type="entry name" value="MAPEG"/>
    <property type="match status" value="1"/>
</dbReference>
<accession>A0ABZ2UYZ9</accession>
<dbReference type="SUPFAM" id="SSF161084">
    <property type="entry name" value="MAPEG domain-like"/>
    <property type="match status" value="1"/>
</dbReference>
<dbReference type="PANTHER" id="PTHR35814">
    <property type="match status" value="1"/>
</dbReference>
<evidence type="ECO:0000256" key="5">
    <source>
        <dbReference type="SAM" id="Phobius"/>
    </source>
</evidence>
<feature type="transmembrane region" description="Helical" evidence="5">
    <location>
        <begin position="64"/>
        <end position="94"/>
    </location>
</feature>
<protein>
    <submittedName>
        <fullName evidence="6">MAPEG family protein</fullName>
    </submittedName>
</protein>
<keyword evidence="7" id="KW-1185">Reference proteome</keyword>
<evidence type="ECO:0000256" key="4">
    <source>
        <dbReference type="ARBA" id="ARBA00023136"/>
    </source>
</evidence>
<keyword evidence="2 5" id="KW-0812">Transmembrane</keyword>
<organism evidence="6 7">
    <name type="scientific">Yoonia phaeophyticola</name>
    <dbReference type="NCBI Taxonomy" id="3137369"/>
    <lineage>
        <taxon>Bacteria</taxon>
        <taxon>Pseudomonadati</taxon>
        <taxon>Pseudomonadota</taxon>
        <taxon>Alphaproteobacteria</taxon>
        <taxon>Rhodobacterales</taxon>
        <taxon>Paracoccaceae</taxon>
        <taxon>Yoonia</taxon>
    </lineage>
</organism>
<keyword evidence="4 5" id="KW-0472">Membrane</keyword>
<comment type="subcellular location">
    <subcellularLocation>
        <location evidence="1">Membrane</location>
    </subcellularLocation>
</comment>
<keyword evidence="3 5" id="KW-1133">Transmembrane helix</keyword>
<dbReference type="EMBL" id="CP150951">
    <property type="protein sequence ID" value="WZC47390.1"/>
    <property type="molecule type" value="Genomic_DNA"/>
</dbReference>
<name>A0ABZ2UYZ9_9RHOB</name>
<dbReference type="Gene3D" id="1.20.120.550">
    <property type="entry name" value="Membrane associated eicosanoid/glutathione metabolism-like domain"/>
    <property type="match status" value="1"/>
</dbReference>
<evidence type="ECO:0000256" key="2">
    <source>
        <dbReference type="ARBA" id="ARBA00022692"/>
    </source>
</evidence>
<proteinExistence type="predicted"/>
<sequence length="139" mass="14965">MDFTVTYTLAILLAALAVPLSINVTLQRIRVGKEMGELTAAAFGPHPDPRLTAAMRAHGNLMEYAPFALVLIGLAEFAGAQGTWIWTIALAFAGGRWLHAFAMLTNPYPPMLRGVAMLTTYLSMLAPAIFLAFTLTRAG</sequence>
<evidence type="ECO:0000313" key="6">
    <source>
        <dbReference type="EMBL" id="WZC47390.1"/>
    </source>
</evidence>
<evidence type="ECO:0000256" key="3">
    <source>
        <dbReference type="ARBA" id="ARBA00022989"/>
    </source>
</evidence>
<dbReference type="Proteomes" id="UP001440612">
    <property type="component" value="Chromosome"/>
</dbReference>
<dbReference type="RefSeq" id="WP_341365510.1">
    <property type="nucleotide sequence ID" value="NZ_CP150951.2"/>
</dbReference>